<keyword evidence="3 8" id="KW-0456">Lyase</keyword>
<evidence type="ECO:0000256" key="3">
    <source>
        <dbReference type="ARBA" id="ARBA00023239"/>
    </source>
</evidence>
<dbReference type="InterPro" id="IPR036908">
    <property type="entry name" value="RlpA-like_sf"/>
</dbReference>
<dbReference type="AlphaFoldDB" id="A0A0S3PQL3"/>
<dbReference type="GO" id="GO:0004553">
    <property type="term" value="F:hydrolase activity, hydrolyzing O-glycosyl compounds"/>
    <property type="evidence" value="ECO:0007669"/>
    <property type="project" value="InterPro"/>
</dbReference>
<feature type="signal peptide" evidence="6">
    <location>
        <begin position="1"/>
        <end position="19"/>
    </location>
</feature>
<dbReference type="EC" id="4.2.2.n1" evidence="2"/>
<dbReference type="InterPro" id="IPR026044">
    <property type="entry name" value="MltA"/>
</dbReference>
<evidence type="ECO:0000313" key="8">
    <source>
        <dbReference type="EMBL" id="BAT58235.1"/>
    </source>
</evidence>
<dbReference type="CDD" id="cd14668">
    <property type="entry name" value="mlta_B"/>
    <property type="match status" value="1"/>
</dbReference>
<evidence type="ECO:0000256" key="6">
    <source>
        <dbReference type="SAM" id="SignalP"/>
    </source>
</evidence>
<feature type="chain" id="PRO_5006615448" description="peptidoglycan lytic exotransglycosylase" evidence="6">
    <location>
        <begin position="20"/>
        <end position="407"/>
    </location>
</feature>
<reference evidence="8 9" key="1">
    <citation type="submission" date="2015-08" db="EMBL/GenBank/DDBJ databases">
        <title>Investigation of the bacterial diversity of lava forest soil.</title>
        <authorList>
            <person name="Lee J.S."/>
        </authorList>
    </citation>
    <scope>NUCLEOTIDE SEQUENCE [LARGE SCALE GENOMIC DNA]</scope>
    <source>
        <strain evidence="8 9">GJW-30</strain>
    </source>
</reference>
<dbReference type="RefSeq" id="WP_096351832.1">
    <property type="nucleotide sequence ID" value="NZ_AP014946.1"/>
</dbReference>
<dbReference type="InterPro" id="IPR005300">
    <property type="entry name" value="MltA_B"/>
</dbReference>
<keyword evidence="9" id="KW-1185">Reference proteome</keyword>
<dbReference type="OrthoDB" id="9783686at2"/>
<dbReference type="SUPFAM" id="SSF50685">
    <property type="entry name" value="Barwin-like endoglucanases"/>
    <property type="match status" value="1"/>
</dbReference>
<evidence type="ECO:0000256" key="5">
    <source>
        <dbReference type="ARBA" id="ARBA00030918"/>
    </source>
</evidence>
<dbReference type="GO" id="GO:0008933">
    <property type="term" value="F:peptidoglycan lytic transglycosylase activity"/>
    <property type="evidence" value="ECO:0007669"/>
    <property type="project" value="TreeGrafter"/>
</dbReference>
<dbReference type="InterPro" id="IPR010611">
    <property type="entry name" value="3D_dom"/>
</dbReference>
<dbReference type="GO" id="GO:0009253">
    <property type="term" value="P:peptidoglycan catabolic process"/>
    <property type="evidence" value="ECO:0007669"/>
    <property type="project" value="TreeGrafter"/>
</dbReference>
<dbReference type="SMART" id="SM00925">
    <property type="entry name" value="MltA"/>
    <property type="match status" value="1"/>
</dbReference>
<sequence>MRLWAALLTAALLAPNAAAATDWTLRGALFVPLQWSEIEGWRDDDHLKAYDTFLNSCRHMTRPGAKIAADAKPLEKPLARICRHALRHKAKTATRARKFFEKEFRPVRIRRLGEQAGFLTGYYEPIIEGSRTKSDEFPVPVYGRPKDLVSAVEQTGPDFPNRGGVLRITETGERVPYYDRGAIEDGALTGKNLELVWLRDPVDLFFTQIQGSARVRLKEGGTMRINYAAHNGQPYTAVGGLLVRDGRIPREEISMDRIRAWMAANPEEAKALRRANRAYVFFRVVDNLPEDQEAIGAQSIPLVAGRSLAVDRNLHVYGTPFWIDAMLPLTAEKSQERYRRLMIGQDTGSAILGPARGDLYFGAGDEMGRVAGRIRHPAEWVMLVPKSLRPKTIIPDVPMPRPRPAAS</sequence>
<dbReference type="GO" id="GO:0009254">
    <property type="term" value="P:peptidoglycan turnover"/>
    <property type="evidence" value="ECO:0007669"/>
    <property type="project" value="InterPro"/>
</dbReference>
<evidence type="ECO:0000313" key="9">
    <source>
        <dbReference type="Proteomes" id="UP000236884"/>
    </source>
</evidence>
<accession>A0A0S3PQL3</accession>
<feature type="domain" description="Lytic transglycosylase MltA" evidence="7">
    <location>
        <begin position="126"/>
        <end position="283"/>
    </location>
</feature>
<keyword evidence="4" id="KW-0961">Cell wall biogenesis/degradation</keyword>
<dbReference type="KEGG" id="vgo:GJW-30_1_00758"/>
<comment type="catalytic activity">
    <reaction evidence="1">
        <text>Exolytic cleavage of the (1-&gt;4)-beta-glycosidic linkage between N-acetylmuramic acid (MurNAc) and N-acetylglucosamine (GlcNAc) residues in peptidoglycan, from either the reducing or the non-reducing ends of the peptidoglycan chains, with concomitant formation of a 1,6-anhydrobond in the MurNAc residue.</text>
        <dbReference type="EC" id="4.2.2.n1"/>
    </reaction>
</comment>
<dbReference type="EMBL" id="AP014946">
    <property type="protein sequence ID" value="BAT58235.1"/>
    <property type="molecule type" value="Genomic_DNA"/>
</dbReference>
<dbReference type="PANTHER" id="PTHR30124:SF0">
    <property type="entry name" value="MEMBRANE-BOUND LYTIC MUREIN TRANSGLYCOSYLASE A"/>
    <property type="match status" value="1"/>
</dbReference>
<dbReference type="Gene3D" id="2.40.240.50">
    <property type="entry name" value="Barwin-like endoglucanases"/>
    <property type="match status" value="1"/>
</dbReference>
<protein>
    <recommendedName>
        <fullName evidence="2">peptidoglycan lytic exotransglycosylase</fullName>
        <ecNumber evidence="2">4.2.2.n1</ecNumber>
    </recommendedName>
    <alternativeName>
        <fullName evidence="5">Murein hydrolase A</fullName>
    </alternativeName>
</protein>
<dbReference type="Proteomes" id="UP000236884">
    <property type="component" value="Chromosome"/>
</dbReference>
<dbReference type="GO" id="GO:0019867">
    <property type="term" value="C:outer membrane"/>
    <property type="evidence" value="ECO:0007669"/>
    <property type="project" value="InterPro"/>
</dbReference>
<evidence type="ECO:0000256" key="4">
    <source>
        <dbReference type="ARBA" id="ARBA00023316"/>
    </source>
</evidence>
<proteinExistence type="predicted"/>
<evidence type="ECO:0000256" key="2">
    <source>
        <dbReference type="ARBA" id="ARBA00012587"/>
    </source>
</evidence>
<organism evidence="8 9">
    <name type="scientific">Variibacter gotjawalensis</name>
    <dbReference type="NCBI Taxonomy" id="1333996"/>
    <lineage>
        <taxon>Bacteria</taxon>
        <taxon>Pseudomonadati</taxon>
        <taxon>Pseudomonadota</taxon>
        <taxon>Alphaproteobacteria</taxon>
        <taxon>Hyphomicrobiales</taxon>
        <taxon>Nitrobacteraceae</taxon>
        <taxon>Variibacter</taxon>
    </lineage>
</organism>
<dbReference type="CDD" id="cd14485">
    <property type="entry name" value="mltA_like_LT_A"/>
    <property type="match status" value="1"/>
</dbReference>
<dbReference type="Pfam" id="PF03562">
    <property type="entry name" value="MltA"/>
    <property type="match status" value="1"/>
</dbReference>
<keyword evidence="6" id="KW-0732">Signal</keyword>
<dbReference type="PANTHER" id="PTHR30124">
    <property type="entry name" value="MEMBRANE-BOUND LYTIC MUREIN TRANSGLYCOSYLASE A"/>
    <property type="match status" value="1"/>
</dbReference>
<dbReference type="PIRSF" id="PIRSF019422">
    <property type="entry name" value="MltA"/>
    <property type="match status" value="1"/>
</dbReference>
<dbReference type="Pfam" id="PF06725">
    <property type="entry name" value="3D"/>
    <property type="match status" value="1"/>
</dbReference>
<gene>
    <name evidence="8" type="primary">mltA</name>
    <name evidence="8" type="ORF">GJW-30_1_00758</name>
</gene>
<name>A0A0S3PQL3_9BRAD</name>
<evidence type="ECO:0000259" key="7">
    <source>
        <dbReference type="SMART" id="SM00925"/>
    </source>
</evidence>
<evidence type="ECO:0000256" key="1">
    <source>
        <dbReference type="ARBA" id="ARBA00001420"/>
    </source>
</evidence>
<dbReference type="GO" id="GO:0071555">
    <property type="term" value="P:cell wall organization"/>
    <property type="evidence" value="ECO:0007669"/>
    <property type="project" value="UniProtKB-KW"/>
</dbReference>
<dbReference type="Gene3D" id="2.40.40.10">
    <property type="entry name" value="RlpA-like domain"/>
    <property type="match status" value="1"/>
</dbReference>